<dbReference type="EMBL" id="VUOC01000003">
    <property type="protein sequence ID" value="KAA2241905.1"/>
    <property type="molecule type" value="Genomic_DNA"/>
</dbReference>
<dbReference type="RefSeq" id="WP_149839411.1">
    <property type="nucleotide sequence ID" value="NZ_VUOC01000003.1"/>
</dbReference>
<organism evidence="1 2">
    <name type="scientific">Chitinophaga agrisoli</name>
    <dbReference type="NCBI Taxonomy" id="2607653"/>
    <lineage>
        <taxon>Bacteria</taxon>
        <taxon>Pseudomonadati</taxon>
        <taxon>Bacteroidota</taxon>
        <taxon>Chitinophagia</taxon>
        <taxon>Chitinophagales</taxon>
        <taxon>Chitinophagaceae</taxon>
        <taxon>Chitinophaga</taxon>
    </lineage>
</organism>
<keyword evidence="2" id="KW-1185">Reference proteome</keyword>
<reference evidence="1 2" key="1">
    <citation type="submission" date="2019-09" db="EMBL/GenBank/DDBJ databases">
        <title>Chitinophaga ginsengihumi sp. nov., isolated from soil of ginseng rhizosphere.</title>
        <authorList>
            <person name="Lee J."/>
        </authorList>
    </citation>
    <scope>NUCLEOTIDE SEQUENCE [LARGE SCALE GENOMIC DNA]</scope>
    <source>
        <strain evidence="1 2">BN140078</strain>
    </source>
</reference>
<dbReference type="Pfam" id="PF11013">
    <property type="entry name" value="DUF2851"/>
    <property type="match status" value="1"/>
</dbReference>
<sequence length="432" mass="50100">MIVSISPLLTEDLFQHIWQFRLFTNSNLTTTEGEPVQVLYPGLHNHHAGPDFTAAKIKIGATLWAGNVELHLRTSDWYRHGHQHNGQYSNVILHVVFEHDVEFYDTDRMPPCVELQQYIPKMLLRRYDTLRQDAGFVPCEYGAAQVPDLIWHNWKERLLVERWERKTGTLQTWLLQTKQNWEEVCYRAVAHGFGLPVNEAAFLQLAQSLPHNLLARHRPSLMQLEALLFGQAGMLQDTFADAYPQELQKEYAYLRHKYKLQPIPAHLWKWLRMRPASFPTLRIAGLAALLHQSPNLFSRILEAESIAALERLFTVQPSAYWQEHYRFDGPVTQTRCPGRLAVHNILINTILPILFLYGREKAMSYYQDRALEFMETLPAEENKISQAWEDIGIRQHNALDSQALLQLKQQYCDSKQCLKCAIGAKLLRQGIV</sequence>
<accession>A0A5B2VSB4</accession>
<dbReference type="AlphaFoldDB" id="A0A5B2VSB4"/>
<evidence type="ECO:0000313" key="1">
    <source>
        <dbReference type="EMBL" id="KAA2241905.1"/>
    </source>
</evidence>
<evidence type="ECO:0000313" key="2">
    <source>
        <dbReference type="Proteomes" id="UP000324611"/>
    </source>
</evidence>
<comment type="caution">
    <text evidence="1">The sequence shown here is derived from an EMBL/GenBank/DDBJ whole genome shotgun (WGS) entry which is preliminary data.</text>
</comment>
<protein>
    <submittedName>
        <fullName evidence="1">DUF2851 family protein</fullName>
    </submittedName>
</protein>
<dbReference type="InterPro" id="IPR021272">
    <property type="entry name" value="DUF2851"/>
</dbReference>
<dbReference type="Proteomes" id="UP000324611">
    <property type="component" value="Unassembled WGS sequence"/>
</dbReference>
<proteinExistence type="predicted"/>
<gene>
    <name evidence="1" type="ORF">F0L74_18775</name>
</gene>
<reference evidence="1 2" key="2">
    <citation type="submission" date="2019-09" db="EMBL/GenBank/DDBJ databases">
        <authorList>
            <person name="Jin C."/>
        </authorList>
    </citation>
    <scope>NUCLEOTIDE SEQUENCE [LARGE SCALE GENOMIC DNA]</scope>
    <source>
        <strain evidence="1 2">BN140078</strain>
    </source>
</reference>
<name>A0A5B2VSB4_9BACT</name>